<dbReference type="EMBL" id="KB206630">
    <property type="protein sequence ID" value="ELP89375.1"/>
    <property type="molecule type" value="Genomic_DNA"/>
</dbReference>
<feature type="non-terminal residue" evidence="1">
    <location>
        <position position="28"/>
    </location>
</feature>
<keyword evidence="2" id="KW-1185">Reference proteome</keyword>
<evidence type="ECO:0000313" key="1">
    <source>
        <dbReference type="EMBL" id="ELP89375.1"/>
    </source>
</evidence>
<dbReference type="VEuPathDB" id="AmoebaDB:EIN_125090"/>
<protein>
    <submittedName>
        <fullName evidence="1">Uncharacterized protein</fullName>
    </submittedName>
</protein>
<sequence length="28" mass="3326">MVANNLFYQNLFHITQLHLPILWGNQLS</sequence>
<dbReference type="Proteomes" id="UP000014680">
    <property type="component" value="Unassembled WGS sequence"/>
</dbReference>
<accession>A0A0A1U4Z1</accession>
<name>A0A0A1U4Z1_ENTIV</name>
<evidence type="ECO:0000313" key="2">
    <source>
        <dbReference type="Proteomes" id="UP000014680"/>
    </source>
</evidence>
<dbReference type="GeneID" id="14888357"/>
<organism evidence="1 2">
    <name type="scientific">Entamoeba invadens IP1</name>
    <dbReference type="NCBI Taxonomy" id="370355"/>
    <lineage>
        <taxon>Eukaryota</taxon>
        <taxon>Amoebozoa</taxon>
        <taxon>Evosea</taxon>
        <taxon>Archamoebae</taxon>
        <taxon>Mastigamoebida</taxon>
        <taxon>Entamoebidae</taxon>
        <taxon>Entamoeba</taxon>
    </lineage>
</organism>
<dbReference type="KEGG" id="eiv:EIN_125090"/>
<reference evidence="1 2" key="1">
    <citation type="submission" date="2012-10" db="EMBL/GenBank/DDBJ databases">
        <authorList>
            <person name="Zafar N."/>
            <person name="Inman J."/>
            <person name="Hall N."/>
            <person name="Lorenzi H."/>
            <person name="Caler E."/>
        </authorList>
    </citation>
    <scope>NUCLEOTIDE SEQUENCE [LARGE SCALE GENOMIC DNA]</scope>
    <source>
        <strain evidence="1 2">IP1</strain>
    </source>
</reference>
<dbReference type="RefSeq" id="XP_004256146.1">
    <property type="nucleotide sequence ID" value="XM_004256098.1"/>
</dbReference>
<dbReference type="AlphaFoldDB" id="A0A0A1U4Z1"/>
<gene>
    <name evidence="1" type="ORF">EIN_125090</name>
</gene>
<proteinExistence type="predicted"/>
<feature type="non-terminal residue" evidence="1">
    <location>
        <position position="1"/>
    </location>
</feature>